<keyword evidence="3" id="KW-1185">Reference proteome</keyword>
<evidence type="ECO:0000313" key="3">
    <source>
        <dbReference type="Proteomes" id="UP000006727"/>
    </source>
</evidence>
<gene>
    <name evidence="1" type="ORF">PHYPA_020241</name>
</gene>
<organism evidence="1">
    <name type="scientific">Physcomitrium patens</name>
    <name type="common">Spreading-leaved earth moss</name>
    <name type="synonym">Physcomitrella patens</name>
    <dbReference type="NCBI Taxonomy" id="3218"/>
    <lineage>
        <taxon>Eukaryota</taxon>
        <taxon>Viridiplantae</taxon>
        <taxon>Streptophyta</taxon>
        <taxon>Embryophyta</taxon>
        <taxon>Bryophyta</taxon>
        <taxon>Bryophytina</taxon>
        <taxon>Bryopsida</taxon>
        <taxon>Funariidae</taxon>
        <taxon>Funariales</taxon>
        <taxon>Funariaceae</taxon>
        <taxon>Physcomitrium</taxon>
    </lineage>
</organism>
<dbReference type="AlphaFoldDB" id="A9TKU3"/>
<dbReference type="PaxDb" id="3218-PP1S253_51V6.1"/>
<reference evidence="1 3" key="1">
    <citation type="journal article" date="2008" name="Science">
        <title>The Physcomitrella genome reveals evolutionary insights into the conquest of land by plants.</title>
        <authorList>
            <person name="Rensing S."/>
            <person name="Lang D."/>
            <person name="Zimmer A."/>
            <person name="Terry A."/>
            <person name="Salamov A."/>
            <person name="Shapiro H."/>
            <person name="Nishiyama T."/>
            <person name="Perroud P.-F."/>
            <person name="Lindquist E."/>
            <person name="Kamisugi Y."/>
            <person name="Tanahashi T."/>
            <person name="Sakakibara K."/>
            <person name="Fujita T."/>
            <person name="Oishi K."/>
            <person name="Shin-I T."/>
            <person name="Kuroki Y."/>
            <person name="Toyoda A."/>
            <person name="Suzuki Y."/>
            <person name="Hashimoto A."/>
            <person name="Yamaguchi K."/>
            <person name="Sugano A."/>
            <person name="Kohara Y."/>
            <person name="Fujiyama A."/>
            <person name="Anterola A."/>
            <person name="Aoki S."/>
            <person name="Ashton N."/>
            <person name="Barbazuk W.B."/>
            <person name="Barker E."/>
            <person name="Bennetzen J."/>
            <person name="Bezanilla M."/>
            <person name="Blankenship R."/>
            <person name="Cho S.H."/>
            <person name="Dutcher S."/>
            <person name="Estelle M."/>
            <person name="Fawcett J.A."/>
            <person name="Gundlach H."/>
            <person name="Hanada K."/>
            <person name="Heyl A."/>
            <person name="Hicks K.A."/>
            <person name="Hugh J."/>
            <person name="Lohr M."/>
            <person name="Mayer K."/>
            <person name="Melkozernov A."/>
            <person name="Murata T."/>
            <person name="Nelson D."/>
            <person name="Pils B."/>
            <person name="Prigge M."/>
            <person name="Reiss B."/>
            <person name="Renner T."/>
            <person name="Rombauts S."/>
            <person name="Rushton P."/>
            <person name="Sanderfoot A."/>
            <person name="Schween G."/>
            <person name="Shiu S.-H."/>
            <person name="Stueber K."/>
            <person name="Theodoulou F.L."/>
            <person name="Tu H."/>
            <person name="Van de Peer Y."/>
            <person name="Verrier P.J."/>
            <person name="Waters E."/>
            <person name="Wood A."/>
            <person name="Yang L."/>
            <person name="Cove D."/>
            <person name="Cuming A."/>
            <person name="Hasebe M."/>
            <person name="Lucas S."/>
            <person name="Mishler D.B."/>
            <person name="Reski R."/>
            <person name="Grigoriev I."/>
            <person name="Quatrano R.S."/>
            <person name="Boore J.L."/>
        </authorList>
    </citation>
    <scope>NUCLEOTIDE SEQUENCE [LARGE SCALE GENOMIC DNA]</scope>
    <source>
        <strain evidence="2 3">cv. Gransden 2004</strain>
    </source>
</reference>
<reference evidence="1 3" key="2">
    <citation type="journal article" date="2018" name="Plant J.">
        <title>The Physcomitrella patens chromosome-scale assembly reveals moss genome structure and evolution.</title>
        <authorList>
            <person name="Lang D."/>
            <person name="Ullrich K.K."/>
            <person name="Murat F."/>
            <person name="Fuchs J."/>
            <person name="Jenkins J."/>
            <person name="Haas F.B."/>
            <person name="Piednoel M."/>
            <person name="Gundlach H."/>
            <person name="Van Bel M."/>
            <person name="Meyberg R."/>
            <person name="Vives C."/>
            <person name="Morata J."/>
            <person name="Symeonidi A."/>
            <person name="Hiss M."/>
            <person name="Muchero W."/>
            <person name="Kamisugi Y."/>
            <person name="Saleh O."/>
            <person name="Blanc G."/>
            <person name="Decker E.L."/>
            <person name="van Gessel N."/>
            <person name="Grimwood J."/>
            <person name="Hayes R.D."/>
            <person name="Graham S.W."/>
            <person name="Gunter L.E."/>
            <person name="McDaniel S.F."/>
            <person name="Hoernstein S.N.W."/>
            <person name="Larsson A."/>
            <person name="Li F.W."/>
            <person name="Perroud P.F."/>
            <person name="Phillips J."/>
            <person name="Ranjan P."/>
            <person name="Rokshar D.S."/>
            <person name="Rothfels C.J."/>
            <person name="Schneider L."/>
            <person name="Shu S."/>
            <person name="Stevenson D.W."/>
            <person name="Thummler F."/>
            <person name="Tillich M."/>
            <person name="Villarreal Aguilar J.C."/>
            <person name="Widiez T."/>
            <person name="Wong G.K."/>
            <person name="Wymore A."/>
            <person name="Zhang Y."/>
            <person name="Zimmer A.D."/>
            <person name="Quatrano R.S."/>
            <person name="Mayer K.F.X."/>
            <person name="Goodstein D."/>
            <person name="Casacuberta J.M."/>
            <person name="Vandepoele K."/>
            <person name="Reski R."/>
            <person name="Cuming A.C."/>
            <person name="Tuskan G.A."/>
            <person name="Maumus F."/>
            <person name="Salse J."/>
            <person name="Schmutz J."/>
            <person name="Rensing S.A."/>
        </authorList>
    </citation>
    <scope>NUCLEOTIDE SEQUENCE [LARGE SCALE GENOMIC DNA]</scope>
    <source>
        <strain evidence="2 3">cv. Gransden 2004</strain>
    </source>
</reference>
<evidence type="ECO:0000313" key="2">
    <source>
        <dbReference type="EnsemblPlants" id="PAC:32928813.CDS.1"/>
    </source>
</evidence>
<dbReference type="HOGENOM" id="CLU_1725386_0_0_1"/>
<dbReference type="EnsemblPlants" id="Pp3c15_25990V3.1">
    <property type="protein sequence ID" value="PAC:32928813.CDS.1"/>
    <property type="gene ID" value="Pp3c15_25990"/>
</dbReference>
<dbReference type="InParanoid" id="A9TKU3"/>
<dbReference type="Gramene" id="Pp3c15_25990V3.1">
    <property type="protein sequence ID" value="PAC:32928813.CDS.1"/>
    <property type="gene ID" value="Pp3c15_25990"/>
</dbReference>
<sequence length="152" mass="16562">MSLQAMSQQAVQARELGRHRQTSVVPVYWCHLDHLNSMPTLLILSAREHWRLYSGMHPGSARTLLEGVPSKVDDGDWRCTSGIGCTVAAATVYDGTIAIASVLIKHVWDADKGIQMVGLGGAMVDGRELGRRDNGAAGGELANRGHNWTWTR</sequence>
<reference evidence="2" key="3">
    <citation type="submission" date="2020-12" db="UniProtKB">
        <authorList>
            <consortium name="EnsemblPlants"/>
        </authorList>
    </citation>
    <scope>IDENTIFICATION</scope>
</reference>
<protein>
    <submittedName>
        <fullName evidence="1 2">Uncharacterized protein</fullName>
    </submittedName>
</protein>
<proteinExistence type="predicted"/>
<dbReference type="EMBL" id="ABEU02000015">
    <property type="protein sequence ID" value="PNR39961.1"/>
    <property type="molecule type" value="Genomic_DNA"/>
</dbReference>
<dbReference type="Proteomes" id="UP000006727">
    <property type="component" value="Chromosome 15"/>
</dbReference>
<name>A9TKU3_PHYPA</name>
<accession>A9TKU3</accession>
<evidence type="ECO:0000313" key="1">
    <source>
        <dbReference type="EMBL" id="PNR39961.1"/>
    </source>
</evidence>